<gene>
    <name evidence="2" type="ORF">A2765_03570</name>
</gene>
<feature type="transmembrane region" description="Helical" evidence="1">
    <location>
        <begin position="44"/>
        <end position="66"/>
    </location>
</feature>
<feature type="transmembrane region" description="Helical" evidence="1">
    <location>
        <begin position="73"/>
        <end position="93"/>
    </location>
</feature>
<proteinExistence type="predicted"/>
<feature type="transmembrane region" description="Helical" evidence="1">
    <location>
        <begin position="105"/>
        <end position="129"/>
    </location>
</feature>
<dbReference type="EMBL" id="MFLA01000004">
    <property type="protein sequence ID" value="OGG60630.1"/>
    <property type="molecule type" value="Genomic_DNA"/>
</dbReference>
<reference evidence="2 3" key="1">
    <citation type="journal article" date="2016" name="Nat. Commun.">
        <title>Thousands of microbial genomes shed light on interconnected biogeochemical processes in an aquifer system.</title>
        <authorList>
            <person name="Anantharaman K."/>
            <person name="Brown C.T."/>
            <person name="Hug L.A."/>
            <person name="Sharon I."/>
            <person name="Castelle C.J."/>
            <person name="Probst A.J."/>
            <person name="Thomas B.C."/>
            <person name="Singh A."/>
            <person name="Wilkins M.J."/>
            <person name="Karaoz U."/>
            <person name="Brodie E.L."/>
            <person name="Williams K.H."/>
            <person name="Hubbard S.S."/>
            <person name="Banfield J.F."/>
        </authorList>
    </citation>
    <scope>NUCLEOTIDE SEQUENCE [LARGE SCALE GENOMIC DNA]</scope>
</reference>
<evidence type="ECO:0000256" key="1">
    <source>
        <dbReference type="SAM" id="Phobius"/>
    </source>
</evidence>
<protein>
    <submittedName>
        <fullName evidence="2">Uncharacterized protein</fullName>
    </submittedName>
</protein>
<comment type="caution">
    <text evidence="2">The sequence shown here is derived from an EMBL/GenBank/DDBJ whole genome shotgun (WGS) entry which is preliminary data.</text>
</comment>
<evidence type="ECO:0000313" key="3">
    <source>
        <dbReference type="Proteomes" id="UP000176377"/>
    </source>
</evidence>
<keyword evidence="1" id="KW-0472">Membrane</keyword>
<sequence length="135" mass="15517">MHENLSSFAWRKASLIMVFLAFAQFVYSELFRFIPFPEGSLTHITFFIIFFLPQYILTIVIARYFFLEEKAGLPAGVMLALTYFAVLFCMILAEDIFRTLINASYRIAVIDSVLGSWPIALIIIAYSAYSGFRRV</sequence>
<evidence type="ECO:0000313" key="2">
    <source>
        <dbReference type="EMBL" id="OGG60630.1"/>
    </source>
</evidence>
<keyword evidence="1" id="KW-0812">Transmembrane</keyword>
<accession>A0A1F6DH38</accession>
<organism evidence="2 3">
    <name type="scientific">Candidatus Kaiserbacteria bacterium RIFCSPHIGHO2_01_FULL_56_24</name>
    <dbReference type="NCBI Taxonomy" id="1798487"/>
    <lineage>
        <taxon>Bacteria</taxon>
        <taxon>Candidatus Kaiseribacteriota</taxon>
    </lineage>
</organism>
<name>A0A1F6DH38_9BACT</name>
<keyword evidence="1" id="KW-1133">Transmembrane helix</keyword>
<dbReference type="AlphaFoldDB" id="A0A1F6DH38"/>
<dbReference type="Proteomes" id="UP000176377">
    <property type="component" value="Unassembled WGS sequence"/>
</dbReference>